<feature type="region of interest" description="Disordered" evidence="1">
    <location>
        <begin position="184"/>
        <end position="203"/>
    </location>
</feature>
<comment type="caution">
    <text evidence="2">The sequence shown here is derived from an EMBL/GenBank/DDBJ whole genome shotgun (WGS) entry which is preliminary data.</text>
</comment>
<feature type="region of interest" description="Disordered" evidence="1">
    <location>
        <begin position="244"/>
        <end position="266"/>
    </location>
</feature>
<evidence type="ECO:0000313" key="3">
    <source>
        <dbReference type="Proteomes" id="UP001590950"/>
    </source>
</evidence>
<keyword evidence="3" id="KW-1185">Reference proteome</keyword>
<feature type="region of interest" description="Disordered" evidence="1">
    <location>
        <begin position="31"/>
        <end position="152"/>
    </location>
</feature>
<dbReference type="EMBL" id="JBEFKJ010000009">
    <property type="protein sequence ID" value="KAL2044374.1"/>
    <property type="molecule type" value="Genomic_DNA"/>
</dbReference>
<evidence type="ECO:0000256" key="1">
    <source>
        <dbReference type="SAM" id="MobiDB-lite"/>
    </source>
</evidence>
<name>A0ABR4AI29_9LECA</name>
<reference evidence="2 3" key="1">
    <citation type="submission" date="2024-09" db="EMBL/GenBank/DDBJ databases">
        <title>Rethinking Asexuality: The Enigmatic Case of Functional Sexual Genes in Lepraria (Stereocaulaceae).</title>
        <authorList>
            <person name="Doellman M."/>
            <person name="Sun Y."/>
            <person name="Barcenas-Pena A."/>
            <person name="Lumbsch H.T."/>
            <person name="Grewe F."/>
        </authorList>
    </citation>
    <scope>NUCLEOTIDE SEQUENCE [LARGE SCALE GENOMIC DNA]</scope>
    <source>
        <strain evidence="2 3">Mercado 3170</strain>
    </source>
</reference>
<feature type="compositionally biased region" description="Polar residues" evidence="1">
    <location>
        <begin position="184"/>
        <end position="196"/>
    </location>
</feature>
<organism evidence="2 3">
    <name type="scientific">Stereocaulon virgatum</name>
    <dbReference type="NCBI Taxonomy" id="373712"/>
    <lineage>
        <taxon>Eukaryota</taxon>
        <taxon>Fungi</taxon>
        <taxon>Dikarya</taxon>
        <taxon>Ascomycota</taxon>
        <taxon>Pezizomycotina</taxon>
        <taxon>Lecanoromycetes</taxon>
        <taxon>OSLEUM clade</taxon>
        <taxon>Lecanoromycetidae</taxon>
        <taxon>Lecanorales</taxon>
        <taxon>Lecanorineae</taxon>
        <taxon>Stereocaulaceae</taxon>
        <taxon>Stereocaulon</taxon>
    </lineage>
</organism>
<sequence>MDAGNVLAAMATPQSSEEDLRTAALAGYLLGSGGGPQEKFATDNSTVTSETHQITEPSRNQPGYCVAEHRTDQTSISSELGKKKPTDSNESLYDSASELAPPSKSSPSNSDEFTRDLPKPSTKNKISEIGRHLQLANELHTGPQFHQPTNEKQAKVIRDKMKRTHVQMDANLRDGPGQIWKQGESYQVSVRPSQSVDQDEENEDIDISNAVEGHVNQANAQHSHLKQQEHPNRADLDLQETSLAQAGSQSSVTEPEVAESLQGSLQPSTTLQRDLVGYHIDPHLLDTEEQRPFGSTRAARRKSCFCGLW</sequence>
<dbReference type="Proteomes" id="UP001590950">
    <property type="component" value="Unassembled WGS sequence"/>
</dbReference>
<feature type="compositionally biased region" description="Polar residues" evidence="1">
    <location>
        <begin position="42"/>
        <end position="61"/>
    </location>
</feature>
<accession>A0ABR4AI29</accession>
<proteinExistence type="predicted"/>
<gene>
    <name evidence="2" type="ORF">N7G274_003079</name>
</gene>
<feature type="compositionally biased region" description="Polar residues" evidence="1">
    <location>
        <begin position="244"/>
        <end position="253"/>
    </location>
</feature>
<protein>
    <submittedName>
        <fullName evidence="2">Uncharacterized protein</fullName>
    </submittedName>
</protein>
<evidence type="ECO:0000313" key="2">
    <source>
        <dbReference type="EMBL" id="KAL2044374.1"/>
    </source>
</evidence>